<dbReference type="OrthoDB" id="9773538at2"/>
<reference evidence="9 10" key="1">
    <citation type="submission" date="2018-03" db="EMBL/GenBank/DDBJ databases">
        <title>Genomic Encyclopedia of Archaeal and Bacterial Type Strains, Phase II (KMG-II): from individual species to whole genera.</title>
        <authorList>
            <person name="Goeker M."/>
        </authorList>
    </citation>
    <scope>NUCLEOTIDE SEQUENCE [LARGE SCALE GENOMIC DNA]</scope>
    <source>
        <strain evidence="9 10">DSM 27929</strain>
    </source>
</reference>
<feature type="domain" description="Peptidase M3A/M3B catalytic" evidence="8">
    <location>
        <begin position="246"/>
        <end position="695"/>
    </location>
</feature>
<accession>A0A2T0WL18</accession>
<organism evidence="9 10">
    <name type="scientific">Mongoliibacter ruber</name>
    <dbReference type="NCBI Taxonomy" id="1750599"/>
    <lineage>
        <taxon>Bacteria</taxon>
        <taxon>Pseudomonadati</taxon>
        <taxon>Bacteroidota</taxon>
        <taxon>Cytophagia</taxon>
        <taxon>Cytophagales</taxon>
        <taxon>Cyclobacteriaceae</taxon>
        <taxon>Mongoliibacter</taxon>
    </lineage>
</organism>
<dbReference type="Proteomes" id="UP000238157">
    <property type="component" value="Unassembled WGS sequence"/>
</dbReference>
<dbReference type="InterPro" id="IPR045090">
    <property type="entry name" value="Pept_M3A_M3B"/>
</dbReference>
<comment type="caution">
    <text evidence="9">The sequence shown here is derived from an EMBL/GenBank/DDBJ whole genome shotgun (WGS) entry which is preliminary data.</text>
</comment>
<dbReference type="EMBL" id="PVTR01000006">
    <property type="protein sequence ID" value="PRY87399.1"/>
    <property type="molecule type" value="Genomic_DNA"/>
</dbReference>
<dbReference type="Pfam" id="PF01432">
    <property type="entry name" value="Peptidase_M3"/>
    <property type="match status" value="1"/>
</dbReference>
<evidence type="ECO:0000256" key="1">
    <source>
        <dbReference type="ARBA" id="ARBA00006040"/>
    </source>
</evidence>
<dbReference type="GO" id="GO:0004180">
    <property type="term" value="F:carboxypeptidase activity"/>
    <property type="evidence" value="ECO:0007669"/>
    <property type="project" value="TreeGrafter"/>
</dbReference>
<evidence type="ECO:0000313" key="9">
    <source>
        <dbReference type="EMBL" id="PRY87399.1"/>
    </source>
</evidence>
<dbReference type="InterPro" id="IPR034005">
    <property type="entry name" value="M3A_DCP"/>
</dbReference>
<keyword evidence="6 7" id="KW-0482">Metalloprotease</keyword>
<dbReference type="PANTHER" id="PTHR43660:SF1">
    <property type="entry name" value="DIPEPTIDYL CARBOXYPEPTIDASE"/>
    <property type="match status" value="1"/>
</dbReference>
<dbReference type="GO" id="GO:0046872">
    <property type="term" value="F:metal ion binding"/>
    <property type="evidence" value="ECO:0007669"/>
    <property type="project" value="UniProtKB-UniRule"/>
</dbReference>
<evidence type="ECO:0000256" key="7">
    <source>
        <dbReference type="RuleBase" id="RU003435"/>
    </source>
</evidence>
<sequence>MNTKFTFLIFGLLLIIKPSLAQNPLLETFNTPHGIIPLEKVETEHILPAFNVALEEDRKQVQAIIDNSETATFNNTIAAYAKIGRNTGMISGYANAMAAVNGNPEIYQTVGMVSHLSSAFSNELLFNEKLFERVKEVYLQKESLSLTPEELTLLENYYRWFARNGNDLSEKEKERLKEIRSRLTELSTIFGQNAIQDRDRTFFHLTQEEDLAGLPERVITSAAEYAKSKNTDGWAFPISGPSTGDFMRYADNRASREKLLKLSWQIGNNPNEFNNLEIAKELLNLRLEMAQLLGYNSFAEYVLEESMAETPEQVMTFLDTFKDKVKPIAEKEIENLHAFAISQGFNDVIRHWDFAYFNRKYREGIFEFNTDEVKPWLPVGHAIEETFSMVSEMWGLEFRENQSLPKMHPQMLPYEVFDANGDVKAVLYLDLYERAGKVGGAFAGAIRAQNKESGHNEIPLIGLVCNFRNPSIDNEAFLSLSELSTFLHELGHALHYILSDVTYRNLSGTNLKYSDFVEVPSMLLEKWAYEPDFLIRVGRHYQTGEALPQEMIDKIIRNEKEGRALSEMRLTIADAALDIALHDMRMPFEGDLCGWERDFTQNYSLFPSVEDACYIPSFRHIFSNGYASGYYTYTWSDMMSWDIFNEFRKNGIFDPATAKRLEKEILSKGGTVHPGELFKNFMGRDMSINAFLESFDNE</sequence>
<keyword evidence="4 7" id="KW-0378">Hydrolase</keyword>
<keyword evidence="5 7" id="KW-0862">Zinc</keyword>
<gene>
    <name evidence="9" type="ORF">CLW00_10618</name>
</gene>
<keyword evidence="10" id="KW-1185">Reference proteome</keyword>
<dbReference type="RefSeq" id="WP_106133698.1">
    <property type="nucleotide sequence ID" value="NZ_PVTR01000006.1"/>
</dbReference>
<comment type="similarity">
    <text evidence="1 7">Belongs to the peptidase M3 family.</text>
</comment>
<evidence type="ECO:0000259" key="8">
    <source>
        <dbReference type="Pfam" id="PF01432"/>
    </source>
</evidence>
<evidence type="ECO:0000256" key="5">
    <source>
        <dbReference type="ARBA" id="ARBA00022833"/>
    </source>
</evidence>
<dbReference type="GO" id="GO:0005829">
    <property type="term" value="C:cytosol"/>
    <property type="evidence" value="ECO:0007669"/>
    <property type="project" value="TreeGrafter"/>
</dbReference>
<dbReference type="Gene3D" id="1.10.1370.10">
    <property type="entry name" value="Neurolysin, domain 3"/>
    <property type="match status" value="1"/>
</dbReference>
<dbReference type="Gene3D" id="1.20.1050.40">
    <property type="entry name" value="Endopeptidase. Chain P, domain 1"/>
    <property type="match status" value="1"/>
</dbReference>
<dbReference type="InterPro" id="IPR001567">
    <property type="entry name" value="Pept_M3A_M3B_dom"/>
</dbReference>
<evidence type="ECO:0000313" key="10">
    <source>
        <dbReference type="Proteomes" id="UP000238157"/>
    </source>
</evidence>
<name>A0A2T0WL18_9BACT</name>
<protein>
    <submittedName>
        <fullName evidence="9">Peptidyl-dipeptidase Dcp</fullName>
    </submittedName>
</protein>
<dbReference type="GO" id="GO:0006508">
    <property type="term" value="P:proteolysis"/>
    <property type="evidence" value="ECO:0007669"/>
    <property type="project" value="UniProtKB-KW"/>
</dbReference>
<evidence type="ECO:0000256" key="2">
    <source>
        <dbReference type="ARBA" id="ARBA00022670"/>
    </source>
</evidence>
<evidence type="ECO:0000256" key="4">
    <source>
        <dbReference type="ARBA" id="ARBA00022801"/>
    </source>
</evidence>
<dbReference type="SUPFAM" id="SSF55486">
    <property type="entry name" value="Metalloproteases ('zincins'), catalytic domain"/>
    <property type="match status" value="1"/>
</dbReference>
<keyword evidence="3 7" id="KW-0479">Metal-binding</keyword>
<dbReference type="PANTHER" id="PTHR43660">
    <property type="entry name" value="DIPEPTIDYL CARBOXYPEPTIDASE"/>
    <property type="match status" value="1"/>
</dbReference>
<evidence type="ECO:0000256" key="6">
    <source>
        <dbReference type="ARBA" id="ARBA00023049"/>
    </source>
</evidence>
<evidence type="ECO:0000256" key="3">
    <source>
        <dbReference type="ARBA" id="ARBA00022723"/>
    </source>
</evidence>
<keyword evidence="2 7" id="KW-0645">Protease</keyword>
<dbReference type="GO" id="GO:0004222">
    <property type="term" value="F:metalloendopeptidase activity"/>
    <property type="evidence" value="ECO:0007669"/>
    <property type="project" value="InterPro"/>
</dbReference>
<dbReference type="Gene3D" id="3.40.390.10">
    <property type="entry name" value="Collagenase (Catalytic Domain)"/>
    <property type="match status" value="1"/>
</dbReference>
<dbReference type="AlphaFoldDB" id="A0A2T0WL18"/>
<dbReference type="InterPro" id="IPR024079">
    <property type="entry name" value="MetalloPept_cat_dom_sf"/>
</dbReference>
<dbReference type="CDD" id="cd06456">
    <property type="entry name" value="M3A_DCP"/>
    <property type="match status" value="1"/>
</dbReference>
<proteinExistence type="inferred from homology"/>
<comment type="cofactor">
    <cofactor evidence="7">
        <name>Zn(2+)</name>
        <dbReference type="ChEBI" id="CHEBI:29105"/>
    </cofactor>
    <text evidence="7">Binds 1 zinc ion.</text>
</comment>
<dbReference type="InterPro" id="IPR024080">
    <property type="entry name" value="Neurolysin/TOP_N"/>
</dbReference>
<dbReference type="InterPro" id="IPR024077">
    <property type="entry name" value="Neurolysin/TOP_dom2"/>
</dbReference>